<reference evidence="1" key="2">
    <citation type="journal article" date="2015" name="Data Brief">
        <title>Shoot transcriptome of the giant reed, Arundo donax.</title>
        <authorList>
            <person name="Barrero R.A."/>
            <person name="Guerrero F.D."/>
            <person name="Moolhuijzen P."/>
            <person name="Goolsby J.A."/>
            <person name="Tidwell J."/>
            <person name="Bellgard S.E."/>
            <person name="Bellgard M.I."/>
        </authorList>
    </citation>
    <scope>NUCLEOTIDE SEQUENCE</scope>
    <source>
        <tissue evidence="1">Shoot tissue taken approximately 20 cm above the soil surface</tissue>
    </source>
</reference>
<dbReference type="EMBL" id="GBRH01262041">
    <property type="protein sequence ID" value="JAD35854.1"/>
    <property type="molecule type" value="Transcribed_RNA"/>
</dbReference>
<name>A0A0A8Z8V3_ARUDO</name>
<reference evidence="1" key="1">
    <citation type="submission" date="2014-09" db="EMBL/GenBank/DDBJ databases">
        <authorList>
            <person name="Magalhaes I.L.F."/>
            <person name="Oliveira U."/>
            <person name="Santos F.R."/>
            <person name="Vidigal T.H.D.A."/>
            <person name="Brescovit A.D."/>
            <person name="Santos A.J."/>
        </authorList>
    </citation>
    <scope>NUCLEOTIDE SEQUENCE</scope>
    <source>
        <tissue evidence="1">Shoot tissue taken approximately 20 cm above the soil surface</tissue>
    </source>
</reference>
<accession>A0A0A8Z8V3</accession>
<evidence type="ECO:0000313" key="1">
    <source>
        <dbReference type="EMBL" id="JAD35854.1"/>
    </source>
</evidence>
<proteinExistence type="predicted"/>
<dbReference type="AlphaFoldDB" id="A0A0A8Z8V3"/>
<sequence>MLLECIPSPSTTSIVMYFIHTFPCSHLRSLKHVKGCQATASIAQFKSISIMLIVPIFQSCQVQLHVVDLQQNFLSRHQLIFQSSHGIICL</sequence>
<protein>
    <submittedName>
        <fullName evidence="1">Uncharacterized protein</fullName>
    </submittedName>
</protein>
<organism evidence="1">
    <name type="scientific">Arundo donax</name>
    <name type="common">Giant reed</name>
    <name type="synonym">Donax arundinaceus</name>
    <dbReference type="NCBI Taxonomy" id="35708"/>
    <lineage>
        <taxon>Eukaryota</taxon>
        <taxon>Viridiplantae</taxon>
        <taxon>Streptophyta</taxon>
        <taxon>Embryophyta</taxon>
        <taxon>Tracheophyta</taxon>
        <taxon>Spermatophyta</taxon>
        <taxon>Magnoliopsida</taxon>
        <taxon>Liliopsida</taxon>
        <taxon>Poales</taxon>
        <taxon>Poaceae</taxon>
        <taxon>PACMAD clade</taxon>
        <taxon>Arundinoideae</taxon>
        <taxon>Arundineae</taxon>
        <taxon>Arundo</taxon>
    </lineage>
</organism>